<dbReference type="PROSITE" id="PS51199">
    <property type="entry name" value="SF4_HELICASE"/>
    <property type="match status" value="2"/>
</dbReference>
<keyword evidence="3" id="KW-0547">Nucleotide-binding</keyword>
<evidence type="ECO:0000256" key="2">
    <source>
        <dbReference type="ARBA" id="ARBA00022705"/>
    </source>
</evidence>
<keyword evidence="6" id="KW-0067">ATP-binding</keyword>
<dbReference type="PANTHER" id="PTHR30153:SF2">
    <property type="entry name" value="REPLICATIVE DNA HELICASE"/>
    <property type="match status" value="1"/>
</dbReference>
<dbReference type="Gene3D" id="3.40.50.300">
    <property type="entry name" value="P-loop containing nucleotide triphosphate hydrolases"/>
    <property type="match status" value="2"/>
</dbReference>
<evidence type="ECO:0000256" key="4">
    <source>
        <dbReference type="ARBA" id="ARBA00022801"/>
    </source>
</evidence>
<evidence type="ECO:0000256" key="9">
    <source>
        <dbReference type="ARBA" id="ARBA00044969"/>
    </source>
</evidence>
<dbReference type="PANTHER" id="PTHR30153">
    <property type="entry name" value="REPLICATIVE DNA HELICASE DNAB"/>
    <property type="match status" value="1"/>
</dbReference>
<comment type="catalytic activity">
    <reaction evidence="10">
        <text>ATP + H2O = ADP + phosphate + H(+)</text>
        <dbReference type="Rhea" id="RHEA:13065"/>
        <dbReference type="ChEBI" id="CHEBI:15377"/>
        <dbReference type="ChEBI" id="CHEBI:15378"/>
        <dbReference type="ChEBI" id="CHEBI:30616"/>
        <dbReference type="ChEBI" id="CHEBI:43474"/>
        <dbReference type="ChEBI" id="CHEBI:456216"/>
        <dbReference type="EC" id="5.6.2.3"/>
    </reaction>
</comment>
<name>A0A1Z1M0Q2_9FLOR</name>
<geneLocation type="chloroplast" evidence="12"/>
<dbReference type="InterPro" id="IPR027417">
    <property type="entry name" value="P-loop_NTPase"/>
</dbReference>
<feature type="domain" description="SF4 helicase" evidence="11">
    <location>
        <begin position="196"/>
        <end position="402"/>
    </location>
</feature>
<accession>A0A1Z1M0Q2</accession>
<dbReference type="SUPFAM" id="SSF48024">
    <property type="entry name" value="N-terminal domain of DnaB helicase"/>
    <property type="match status" value="1"/>
</dbReference>
<keyword evidence="4" id="KW-0378">Hydrolase</keyword>
<evidence type="ECO:0000256" key="1">
    <source>
        <dbReference type="ARBA" id="ARBA00008428"/>
    </source>
</evidence>
<dbReference type="GO" id="GO:0003677">
    <property type="term" value="F:DNA binding"/>
    <property type="evidence" value="ECO:0007669"/>
    <property type="project" value="UniProtKB-KW"/>
</dbReference>
<dbReference type="GO" id="GO:0005829">
    <property type="term" value="C:cytosol"/>
    <property type="evidence" value="ECO:0007669"/>
    <property type="project" value="TreeGrafter"/>
</dbReference>
<proteinExistence type="inferred from homology"/>
<evidence type="ECO:0000313" key="12">
    <source>
        <dbReference type="EMBL" id="ARW59462.1"/>
    </source>
</evidence>
<evidence type="ECO:0000256" key="5">
    <source>
        <dbReference type="ARBA" id="ARBA00022806"/>
    </source>
</evidence>
<dbReference type="InterPro" id="IPR036185">
    <property type="entry name" value="DNA_heli_DnaB-like_N_sf"/>
</dbReference>
<keyword evidence="12" id="KW-0150">Chloroplast</keyword>
<keyword evidence="12" id="KW-0934">Plastid</keyword>
<feature type="domain" description="SF4 helicase" evidence="11">
    <location>
        <begin position="549"/>
        <end position="611"/>
    </location>
</feature>
<evidence type="ECO:0000256" key="7">
    <source>
        <dbReference type="ARBA" id="ARBA00023125"/>
    </source>
</evidence>
<reference evidence="12" key="1">
    <citation type="journal article" date="2017" name="J. Phycol.">
        <title>Analysis of chloroplast genomes and a supermatrix inform reclassification of the Rhodomelaceae (Rhodophyta).</title>
        <authorList>
            <person name="Diaz-Tapia P."/>
            <person name="Maggs C.A."/>
            <person name="West J.A."/>
            <person name="Verbruggen H."/>
        </authorList>
    </citation>
    <scope>NUCLEOTIDE SEQUENCE</scope>
    <source>
        <strain evidence="12">DHO101</strain>
    </source>
</reference>
<dbReference type="EMBL" id="MF101408">
    <property type="protein sequence ID" value="ARW59462.1"/>
    <property type="molecule type" value="Genomic_DNA"/>
</dbReference>
<dbReference type="GeneID" id="33352899"/>
<dbReference type="Gene3D" id="2.170.16.10">
    <property type="entry name" value="Hedgehog/Intein (Hint) domain"/>
    <property type="match status" value="1"/>
</dbReference>
<comment type="similarity">
    <text evidence="1">Belongs to the helicase family. DnaB subfamily.</text>
</comment>
<dbReference type="GO" id="GO:0006260">
    <property type="term" value="P:DNA replication"/>
    <property type="evidence" value="ECO:0007669"/>
    <property type="project" value="UniProtKB-KW"/>
</dbReference>
<keyword evidence="5 12" id="KW-0347">Helicase</keyword>
<dbReference type="RefSeq" id="YP_009391318.1">
    <property type="nucleotide sequence ID" value="NC_035257.1"/>
</dbReference>
<dbReference type="InterPro" id="IPR007693">
    <property type="entry name" value="DNA_helicase_DnaB-like_N"/>
</dbReference>
<dbReference type="SUPFAM" id="SSF52540">
    <property type="entry name" value="P-loop containing nucleoside triphosphate hydrolases"/>
    <property type="match status" value="1"/>
</dbReference>
<dbReference type="GO" id="GO:0016787">
    <property type="term" value="F:hydrolase activity"/>
    <property type="evidence" value="ECO:0007669"/>
    <property type="project" value="UniProtKB-KW"/>
</dbReference>
<dbReference type="Pfam" id="PF03796">
    <property type="entry name" value="DnaB_C"/>
    <property type="match status" value="1"/>
</dbReference>
<keyword evidence="8" id="KW-0413">Isomerase</keyword>
<dbReference type="Gene3D" id="1.10.860.10">
    <property type="entry name" value="DNAb Helicase, Chain A"/>
    <property type="match status" value="1"/>
</dbReference>
<protein>
    <recommendedName>
        <fullName evidence="9">DNA 5'-3' helicase</fullName>
        <ecNumber evidence="9">5.6.2.3</ecNumber>
    </recommendedName>
</protein>
<dbReference type="GO" id="GO:0043139">
    <property type="term" value="F:5'-3' DNA helicase activity"/>
    <property type="evidence" value="ECO:0007669"/>
    <property type="project" value="UniProtKB-EC"/>
</dbReference>
<gene>
    <name evidence="12" type="primary">dnaB</name>
</gene>
<evidence type="ECO:0000256" key="6">
    <source>
        <dbReference type="ARBA" id="ARBA00022840"/>
    </source>
</evidence>
<dbReference type="AlphaFoldDB" id="A0A1Z1M0Q2"/>
<evidence type="ECO:0000259" key="11">
    <source>
        <dbReference type="PROSITE" id="PS51199"/>
    </source>
</evidence>
<sequence length="617" mass="73223">MLNVYYDRHLLLPQNYLAEEIVLGTIFVHPNIIYNIIPWIKAEYFFLECHKIIYTHLLIMAQKDQFNITEFIYTTGKTTILYKIGGINKIWDLMKQSQIFIISLSNINLYIEELIENIQHNYIKRLLIQYGYNIIKLAYLNKISHHNLYNKASSYLNITEKKIPKNHIKTLQELLIEFLLNIKYKNKQKNTSLNITKKTDVLLKSGFKDLDKLIFNLFGGDLIILAGRPSTGKTSLAINIANNIVNTTKHSIYIFSLEMSNKQILNKFISINTNIPLKTLLIKNFTKIECKQIINTCYKLTDINIYIDDKPNISIDYIEYTAKLLKKENVTINLIIIDYLQLIQTNFASTINRSQELSYITRKLKLLSQYLNVPIIILSQLNRNIENRNNKQPLLSDLKDSGCIEISNNFHIIDKKNHINIKTFINYLDKININKNIFFELFSYIRLHQLNQKKYILLFTQYIFKCILDTNIHIFVTYNHKYIYLYEWINTYFLYEKLFIKSIYQIQNTRLKCNKYLKNIQFNNYSKCYDFQIQNYFHFICNHIILHNSIEQDADIVMMIHQEQKNEYNELINTNKLLNITVCKNRNGPIGAVKLLFYENTTLFKDNNYNISQNNNI</sequence>
<organism evidence="12">
    <name type="scientific">Dipterocladia arabiensis</name>
    <dbReference type="NCBI Taxonomy" id="2007176"/>
    <lineage>
        <taxon>Eukaryota</taxon>
        <taxon>Rhodophyta</taxon>
        <taxon>Florideophyceae</taxon>
        <taxon>Rhodymeniophycidae</taxon>
        <taxon>Ceramiales</taxon>
        <taxon>Dasyaceae</taxon>
        <taxon>Dipterocladia</taxon>
    </lineage>
</organism>
<dbReference type="GO" id="GO:0005524">
    <property type="term" value="F:ATP binding"/>
    <property type="evidence" value="ECO:0007669"/>
    <property type="project" value="UniProtKB-KW"/>
</dbReference>
<dbReference type="InterPro" id="IPR016136">
    <property type="entry name" value="DNA_helicase_N/primase_C"/>
</dbReference>
<dbReference type="Pfam" id="PF00772">
    <property type="entry name" value="DnaB"/>
    <property type="match status" value="1"/>
</dbReference>
<dbReference type="EC" id="5.6.2.3" evidence="9"/>
<evidence type="ECO:0000256" key="8">
    <source>
        <dbReference type="ARBA" id="ARBA00023235"/>
    </source>
</evidence>
<keyword evidence="2" id="KW-0235">DNA replication</keyword>
<dbReference type="InterPro" id="IPR007694">
    <property type="entry name" value="DNA_helicase_DnaB-like_C"/>
</dbReference>
<evidence type="ECO:0000256" key="3">
    <source>
        <dbReference type="ARBA" id="ARBA00022741"/>
    </source>
</evidence>
<keyword evidence="7" id="KW-0238">DNA-binding</keyword>
<evidence type="ECO:0000256" key="10">
    <source>
        <dbReference type="ARBA" id="ARBA00048954"/>
    </source>
</evidence>